<accession>A0A9W7G336</accession>
<evidence type="ECO:0000313" key="1">
    <source>
        <dbReference type="EMBL" id="GMI30980.1"/>
    </source>
</evidence>
<name>A0A9W7G336_9STRA</name>
<dbReference type="SUPFAM" id="SSF53335">
    <property type="entry name" value="S-adenosyl-L-methionine-dependent methyltransferases"/>
    <property type="match status" value="1"/>
</dbReference>
<reference evidence="1" key="1">
    <citation type="submission" date="2022-07" db="EMBL/GenBank/DDBJ databases">
        <title>Genome analysis of Parmales, a sister group of diatoms, reveals the evolutionary specialization of diatoms from phago-mixotrophs to photoautotrophs.</title>
        <authorList>
            <person name="Ban H."/>
            <person name="Sato S."/>
            <person name="Yoshikawa S."/>
            <person name="Kazumasa Y."/>
            <person name="Nakamura Y."/>
            <person name="Ichinomiya M."/>
            <person name="Saitoh K."/>
            <person name="Sato N."/>
            <person name="Blanc-Mathieu R."/>
            <person name="Endo H."/>
            <person name="Kuwata A."/>
            <person name="Ogata H."/>
        </authorList>
    </citation>
    <scope>NUCLEOTIDE SEQUENCE</scope>
</reference>
<dbReference type="OrthoDB" id="194386at2759"/>
<dbReference type="Gene3D" id="3.40.50.150">
    <property type="entry name" value="Vaccinia Virus protein VP39"/>
    <property type="match status" value="1"/>
</dbReference>
<dbReference type="AlphaFoldDB" id="A0A9W7G336"/>
<organism evidence="1 2">
    <name type="scientific">Triparma retinervis</name>
    <dbReference type="NCBI Taxonomy" id="2557542"/>
    <lineage>
        <taxon>Eukaryota</taxon>
        <taxon>Sar</taxon>
        <taxon>Stramenopiles</taxon>
        <taxon>Ochrophyta</taxon>
        <taxon>Bolidophyceae</taxon>
        <taxon>Parmales</taxon>
        <taxon>Triparmaceae</taxon>
        <taxon>Triparma</taxon>
    </lineage>
</organism>
<gene>
    <name evidence="1" type="ORF">TrRE_jg5903</name>
</gene>
<dbReference type="InterPro" id="IPR029063">
    <property type="entry name" value="SAM-dependent_MTases_sf"/>
</dbReference>
<protein>
    <submittedName>
        <fullName evidence="1">Uncharacterized protein</fullName>
    </submittedName>
</protein>
<sequence length="306" mass="33666">MAAVINGAQPYVPSPRYTLNLLQTYVREIEREGGFVEGDEFNMLLFRTLQLVKGTTEADPLLLQYLSFSLGVGVHPLAVRVGPFHNDVGLRMWEAGYLLAEFLIKNPSVVANKRVVELGAGVGLTGIAVQGLCGGCKSITLTDYTDVTIANMNHNVSLNANWIQENCPGAPLPEVAHLDWEEIGCSKSIAGCSSLSSGDLLLAADVVYDVSVIPHLVKVVKLFLLSAAGKLAIFATTFRNEKTFTLFITCLEKEGVQYQEMKDFQYDALFDTFWKQKRDEVRLHTFSIGSSETARCTQHATKVVQK</sequence>
<proteinExistence type="predicted"/>
<dbReference type="PANTHER" id="PTHR14614">
    <property type="entry name" value="HEPATOCELLULAR CARCINOMA-ASSOCIATED ANTIGEN"/>
    <property type="match status" value="1"/>
</dbReference>
<comment type="caution">
    <text evidence="1">The sequence shown here is derived from an EMBL/GenBank/DDBJ whole genome shotgun (WGS) entry which is preliminary data.</text>
</comment>
<dbReference type="GO" id="GO:0032991">
    <property type="term" value="C:protein-containing complex"/>
    <property type="evidence" value="ECO:0007669"/>
    <property type="project" value="TreeGrafter"/>
</dbReference>
<dbReference type="EMBL" id="BRXZ01007655">
    <property type="protein sequence ID" value="GMI30980.1"/>
    <property type="molecule type" value="Genomic_DNA"/>
</dbReference>
<dbReference type="Proteomes" id="UP001165082">
    <property type="component" value="Unassembled WGS sequence"/>
</dbReference>
<dbReference type="InterPro" id="IPR019410">
    <property type="entry name" value="Methyltransf_16"/>
</dbReference>
<evidence type="ECO:0000313" key="2">
    <source>
        <dbReference type="Proteomes" id="UP001165082"/>
    </source>
</evidence>
<dbReference type="Pfam" id="PF10294">
    <property type="entry name" value="Methyltransf_16"/>
    <property type="match status" value="1"/>
</dbReference>
<dbReference type="PANTHER" id="PTHR14614:SF130">
    <property type="entry name" value="PROTEIN-LYSINE N-METHYLTRANSFERASE EEF2KMT"/>
    <property type="match status" value="1"/>
</dbReference>
<keyword evidence="2" id="KW-1185">Reference proteome</keyword>